<sequence>MLRVIYTVYDCKPFLSYPTKQLSFHV</sequence>
<accession>A0A1D6HFV1</accession>
<keyword evidence="1" id="KW-0012">Acyltransferase</keyword>
<dbReference type="AlphaFoldDB" id="A0A1D6HFV1"/>
<dbReference type="EMBL" id="CM000781">
    <property type="protein sequence ID" value="AQK73509.1"/>
    <property type="molecule type" value="Genomic_DNA"/>
</dbReference>
<gene>
    <name evidence="1" type="ORF">ZEAMMB73_Zm00001d017584</name>
</gene>
<protein>
    <submittedName>
        <fullName evidence="1">Lysophospholipid acyltransferase 1</fullName>
    </submittedName>
</protein>
<proteinExistence type="predicted"/>
<organism evidence="1">
    <name type="scientific">Zea mays</name>
    <name type="common">Maize</name>
    <dbReference type="NCBI Taxonomy" id="4577"/>
    <lineage>
        <taxon>Eukaryota</taxon>
        <taxon>Viridiplantae</taxon>
        <taxon>Streptophyta</taxon>
        <taxon>Embryophyta</taxon>
        <taxon>Tracheophyta</taxon>
        <taxon>Spermatophyta</taxon>
        <taxon>Magnoliopsida</taxon>
        <taxon>Liliopsida</taxon>
        <taxon>Poales</taxon>
        <taxon>Poaceae</taxon>
        <taxon>PACMAD clade</taxon>
        <taxon>Panicoideae</taxon>
        <taxon>Andropogonodae</taxon>
        <taxon>Andropogoneae</taxon>
        <taxon>Tripsacinae</taxon>
        <taxon>Zea</taxon>
    </lineage>
</organism>
<keyword evidence="1" id="KW-0808">Transferase</keyword>
<dbReference type="GO" id="GO:0016746">
    <property type="term" value="F:acyltransferase activity"/>
    <property type="evidence" value="ECO:0007669"/>
    <property type="project" value="UniProtKB-KW"/>
</dbReference>
<evidence type="ECO:0000313" key="1">
    <source>
        <dbReference type="EMBL" id="AQK73509.1"/>
    </source>
</evidence>
<name>A0A1D6HFV1_MAIZE</name>
<reference evidence="1" key="1">
    <citation type="submission" date="2015-12" db="EMBL/GenBank/DDBJ databases">
        <title>Update maize B73 reference genome by single molecule sequencing technologies.</title>
        <authorList>
            <consortium name="Maize Genome Sequencing Project"/>
            <person name="Ware D."/>
        </authorList>
    </citation>
    <scope>NUCLEOTIDE SEQUENCE</scope>
    <source>
        <tissue evidence="1">Seedling</tissue>
    </source>
</reference>